<evidence type="ECO:0000313" key="1">
    <source>
        <dbReference type="EMBL" id="AMM45105.1"/>
    </source>
</evidence>
<dbReference type="EMBL" id="KT624200">
    <property type="protein sequence ID" value="AMM45105.1"/>
    <property type="molecule type" value="Genomic_DNA"/>
</dbReference>
<dbReference type="OrthoDB" id="23458at10239"/>
<keyword evidence="2" id="KW-1185">Reference proteome</keyword>
<proteinExistence type="predicted"/>
<dbReference type="Proteomes" id="UP000203261">
    <property type="component" value="Segment"/>
</dbReference>
<sequence length="72" mass="8267">MTQQFGIPEDEKIEVQLIGQDGNIFNLMGLCRRPMRNAGQAEKYDEMVDRIRTSAKSYDEALQIIMAYVNVI</sequence>
<evidence type="ECO:0000313" key="2">
    <source>
        <dbReference type="Proteomes" id="UP000203261"/>
    </source>
</evidence>
<protein>
    <submittedName>
        <fullName evidence="1">Uncharacterized protein</fullName>
    </submittedName>
</protein>
<dbReference type="RefSeq" id="YP_009302694.1">
    <property type="nucleotide sequence ID" value="NC_031245.1"/>
</dbReference>
<dbReference type="KEGG" id="vg:29125473"/>
<accession>A0A127AWS3</accession>
<dbReference type="GeneID" id="29125473"/>
<gene>
    <name evidence="1" type="ORF">SP15_297</name>
</gene>
<name>A0A127AWS3_9CAUD</name>
<reference evidence="1 2" key="1">
    <citation type="submission" date="2015-08" db="EMBL/GenBank/DDBJ databases">
        <authorList>
            <person name="Babu N.S."/>
            <person name="Beckwith C.J."/>
            <person name="Beseler K.G."/>
            <person name="Brison A."/>
            <person name="Carone J.V."/>
            <person name="Caskin T.P."/>
            <person name="Diamond M."/>
            <person name="Durham M.E."/>
            <person name="Foxe J.M."/>
            <person name="Go M."/>
            <person name="Henderson B.A."/>
            <person name="Jones I.B."/>
            <person name="McGettigan J.A."/>
            <person name="Micheletti S.J."/>
            <person name="Nasrallah M.E."/>
            <person name="Ortiz D."/>
            <person name="Piller C.R."/>
            <person name="Privatt S.R."/>
            <person name="Schneider S.L."/>
            <person name="Sharp S."/>
            <person name="Smith T.C."/>
            <person name="Stanton J.D."/>
            <person name="Ullery H.E."/>
            <person name="Wilson R.J."/>
            <person name="Serrano M.G."/>
            <person name="Buck G."/>
            <person name="Lee V."/>
            <person name="Wang Y."/>
            <person name="Carvalho R."/>
            <person name="Voegtly L."/>
            <person name="Shi R."/>
            <person name="Duckworth R."/>
            <person name="Johnson A."/>
            <person name="Loviza R."/>
            <person name="Walstead R."/>
            <person name="Shah Z."/>
            <person name="Kiflezghi M."/>
            <person name="Wade K."/>
            <person name="Ball S.L."/>
            <person name="Bradley K.W."/>
            <person name="Asai D.J."/>
            <person name="Bowman C.A."/>
            <person name="Russell D.A."/>
            <person name="Pope W.H."/>
            <person name="Jacobs-Sera D."/>
            <person name="Hendrix R.W."/>
            <person name="Hatfull G.F."/>
        </authorList>
    </citation>
    <scope>NUCLEOTIDE SEQUENCE [LARGE SCALE GENOMIC DNA]</scope>
</reference>
<organism evidence="1 2">
    <name type="scientific">Bacillus phage SP-15</name>
    <dbReference type="NCBI Taxonomy" id="1792032"/>
    <lineage>
        <taxon>Viruses</taxon>
        <taxon>Duplodnaviria</taxon>
        <taxon>Heunggongvirae</taxon>
        <taxon>Uroviricota</taxon>
        <taxon>Caudoviricetes</taxon>
        <taxon>Thornevirus</taxon>
        <taxon>Thornevirus SP15</taxon>
    </lineage>
</organism>